<feature type="domain" description="Mor transcription activator" evidence="1">
    <location>
        <begin position="2"/>
        <end position="68"/>
    </location>
</feature>
<dbReference type="Proteomes" id="UP000671963">
    <property type="component" value="Segment"/>
</dbReference>
<keyword evidence="3" id="KW-1185">Reference proteome</keyword>
<dbReference type="SUPFAM" id="SSF46689">
    <property type="entry name" value="Homeodomain-like"/>
    <property type="match status" value="1"/>
</dbReference>
<dbReference type="InterPro" id="IPR014875">
    <property type="entry name" value="Mor_transcription_activator"/>
</dbReference>
<proteinExistence type="predicted"/>
<dbReference type="InterPro" id="IPR009057">
    <property type="entry name" value="Homeodomain-like_sf"/>
</dbReference>
<reference evidence="2 3" key="1">
    <citation type="submission" date="2020-03" db="EMBL/GenBank/DDBJ databases">
        <title>Development of an integrated pest management strategy to control Xanthomonas campestris pv. campestris by using bacteriophages.</title>
        <authorList>
            <person name="Holtappels D."/>
            <person name="Rombouts S."/>
            <person name="Lavigne R."/>
            <person name="Wagemans J."/>
        </authorList>
    </citation>
    <scope>NUCLEOTIDE SEQUENCE [LARGE SCALE GENOMIC DNA]</scope>
</reference>
<organism evidence="2 3">
    <name type="scientific">Xanthomonas phage FoX2</name>
    <dbReference type="NCBI Taxonomy" id="2723898"/>
    <lineage>
        <taxon>Viruses</taxon>
        <taxon>Duplodnaviria</taxon>
        <taxon>Heunggongvirae</taxon>
        <taxon>Uroviricota</taxon>
        <taxon>Caudoviricetes</taxon>
        <taxon>Foxunavirus</taxon>
        <taxon>Foxunavirus fox2</taxon>
    </lineage>
</organism>
<evidence type="ECO:0000259" key="1">
    <source>
        <dbReference type="Pfam" id="PF08765"/>
    </source>
</evidence>
<name>A0A858NQE6_9CAUD</name>
<sequence length="82" mass="9154">MIGWDLATKLARMFGGEILQPSKCFGLRSDERNNTIRAMRASGCSTQSIAREFHMSDRQVRNIVKEIPDMAANETPANNRAA</sequence>
<evidence type="ECO:0000313" key="3">
    <source>
        <dbReference type="Proteomes" id="UP000671963"/>
    </source>
</evidence>
<accession>A0A858NQE6</accession>
<evidence type="ECO:0000313" key="2">
    <source>
        <dbReference type="EMBL" id="QJB21896.1"/>
    </source>
</evidence>
<protein>
    <recommendedName>
        <fullName evidence="1">Mor transcription activator domain-containing protein</fullName>
    </recommendedName>
</protein>
<gene>
    <name evidence="2" type="ORF">XccvBFoX2_gp77</name>
</gene>
<dbReference type="Pfam" id="PF08765">
    <property type="entry name" value="Mor"/>
    <property type="match status" value="1"/>
</dbReference>
<dbReference type="EMBL" id="MT161382">
    <property type="protein sequence ID" value="QJB21896.1"/>
    <property type="molecule type" value="Genomic_DNA"/>
</dbReference>